<evidence type="ECO:0000313" key="8">
    <source>
        <dbReference type="Proteomes" id="UP000182062"/>
    </source>
</evidence>
<dbReference type="InterPro" id="IPR043149">
    <property type="entry name" value="TagF_N"/>
</dbReference>
<dbReference type="Gene3D" id="3.40.50.12580">
    <property type="match status" value="1"/>
</dbReference>
<evidence type="ECO:0000256" key="6">
    <source>
        <dbReference type="ARBA" id="ARBA00023136"/>
    </source>
</evidence>
<gene>
    <name evidence="7" type="ORF">BHE18_12725</name>
</gene>
<accession>A0A1J6WI69</accession>
<comment type="caution">
    <text evidence="7">The sequence shown here is derived from an EMBL/GenBank/DDBJ whole genome shotgun (WGS) entry which is preliminary data.</text>
</comment>
<name>A0A1J6WI69_9BACI</name>
<evidence type="ECO:0000313" key="7">
    <source>
        <dbReference type="EMBL" id="OIU67687.1"/>
    </source>
</evidence>
<keyword evidence="4" id="KW-0808">Transferase</keyword>
<dbReference type="InterPro" id="IPR043148">
    <property type="entry name" value="TagF_C"/>
</dbReference>
<dbReference type="Pfam" id="PF04464">
    <property type="entry name" value="Glyphos_transf"/>
    <property type="match status" value="1"/>
</dbReference>
<dbReference type="GO" id="GO:0005886">
    <property type="term" value="C:plasma membrane"/>
    <property type="evidence" value="ECO:0007669"/>
    <property type="project" value="UniProtKB-SubCell"/>
</dbReference>
<evidence type="ECO:0000256" key="4">
    <source>
        <dbReference type="ARBA" id="ARBA00022679"/>
    </source>
</evidence>
<keyword evidence="8" id="KW-1185">Reference proteome</keyword>
<comment type="similarity">
    <text evidence="2">Belongs to the CDP-glycerol glycerophosphotransferase family.</text>
</comment>
<dbReference type="Proteomes" id="UP000182062">
    <property type="component" value="Unassembled WGS sequence"/>
</dbReference>
<evidence type="ECO:0000256" key="2">
    <source>
        <dbReference type="ARBA" id="ARBA00010488"/>
    </source>
</evidence>
<dbReference type="InterPro" id="IPR007554">
    <property type="entry name" value="Glycerophosphate_synth"/>
</dbReference>
<comment type="subcellular location">
    <subcellularLocation>
        <location evidence="1">Cell membrane</location>
        <topology evidence="1">Peripheral membrane protein</topology>
    </subcellularLocation>
</comment>
<proteinExistence type="inferred from homology"/>
<dbReference type="RefSeq" id="WP_071620337.1">
    <property type="nucleotide sequence ID" value="NZ_MINN01000139.1"/>
</dbReference>
<dbReference type="PANTHER" id="PTHR37316:SF1">
    <property type="entry name" value="TEICHOIC ACID GLYCEROL-PHOSPHATE PRIMASE"/>
    <property type="match status" value="1"/>
</dbReference>
<dbReference type="AlphaFoldDB" id="A0A1J6WI69"/>
<keyword evidence="6" id="KW-0472">Membrane</keyword>
<organism evidence="7 8">
    <name type="scientific">Rossellomorea aquimaris</name>
    <dbReference type="NCBI Taxonomy" id="189382"/>
    <lineage>
        <taxon>Bacteria</taxon>
        <taxon>Bacillati</taxon>
        <taxon>Bacillota</taxon>
        <taxon>Bacilli</taxon>
        <taxon>Bacillales</taxon>
        <taxon>Bacillaceae</taxon>
        <taxon>Rossellomorea</taxon>
    </lineage>
</organism>
<dbReference type="EMBL" id="MINN01000139">
    <property type="protein sequence ID" value="OIU67687.1"/>
    <property type="molecule type" value="Genomic_DNA"/>
</dbReference>
<dbReference type="OrthoDB" id="9811865at2"/>
<keyword evidence="5" id="KW-0777">Teichoic acid biosynthesis</keyword>
<evidence type="ECO:0000256" key="5">
    <source>
        <dbReference type="ARBA" id="ARBA00022944"/>
    </source>
</evidence>
<dbReference type="GO" id="GO:0019350">
    <property type="term" value="P:teichoic acid biosynthetic process"/>
    <property type="evidence" value="ECO:0007669"/>
    <property type="project" value="UniProtKB-KW"/>
</dbReference>
<dbReference type="GO" id="GO:0047355">
    <property type="term" value="F:CDP-glycerol glycerophosphotransferase activity"/>
    <property type="evidence" value="ECO:0007669"/>
    <property type="project" value="InterPro"/>
</dbReference>
<dbReference type="InterPro" id="IPR051612">
    <property type="entry name" value="Teichoic_Acid_Biosynth"/>
</dbReference>
<dbReference type="PANTHER" id="PTHR37316">
    <property type="entry name" value="TEICHOIC ACID GLYCEROL-PHOSPHATE PRIMASE"/>
    <property type="match status" value="1"/>
</dbReference>
<evidence type="ECO:0000256" key="1">
    <source>
        <dbReference type="ARBA" id="ARBA00004202"/>
    </source>
</evidence>
<keyword evidence="3" id="KW-1003">Cell membrane</keyword>
<protein>
    <submittedName>
        <fullName evidence="7">Uncharacterized protein</fullName>
    </submittedName>
</protein>
<reference evidence="7 8" key="1">
    <citation type="submission" date="2016-09" db="EMBL/GenBank/DDBJ databases">
        <title>Bacillus aquimaris SAMM genome sequence reveals colonization and biosurfactant production capacities.</title>
        <authorList>
            <person name="Waghmode S.R."/>
            <person name="Suryavanshi M.V."/>
        </authorList>
    </citation>
    <scope>NUCLEOTIDE SEQUENCE [LARGE SCALE GENOMIC DNA]</scope>
    <source>
        <strain evidence="7 8">SAMM</strain>
    </source>
</reference>
<evidence type="ECO:0000256" key="3">
    <source>
        <dbReference type="ARBA" id="ARBA00022475"/>
    </source>
</evidence>
<sequence length="389" mass="45577">MIRELAVTFYLFIFSVIFKVSKLFPLQKKVTFVVSFSENNKSIYKEMIRQDFSCRTLFLTTEKMYGIFSKYKDAETLLFEFKKPWDFIRSIYHLATSKVVFVDNYYGFLAKSDFKPTVECIQLWHANGAIKKFGLKDPSIENRSQKAQSRFKSVYNRFNKVVIGSEAMAEVFREAFGVTEDRLLRTGIPRTDVFFDQKAQLLAQSVLYKKHPFLKDKKVLLYAPTYREDQLTDTEIKLDLKNMAKQFGDEYVLLLKLHPAVKNNISIPGDLAHFVYDFSGHHQLNELLFISDVLITDYSSIPFEYSLLNRPIIFFWHDLEQYEKERGIWENFLSLLPGPIARTPEEVAAFIAQGDVNMERVRSFSSKWNEYSKGESSKNILNHIREKMD</sequence>
<dbReference type="Gene3D" id="3.40.50.11820">
    <property type="match status" value="1"/>
</dbReference>
<dbReference type="SUPFAM" id="SSF53756">
    <property type="entry name" value="UDP-Glycosyltransferase/glycogen phosphorylase"/>
    <property type="match status" value="1"/>
</dbReference>